<evidence type="ECO:0000313" key="5">
    <source>
        <dbReference type="Proteomes" id="UP000002770"/>
    </source>
</evidence>
<comment type="similarity">
    <text evidence="1 2">Belongs to the glutamate synthase family.</text>
</comment>
<dbReference type="InterPro" id="IPR027283">
    <property type="entry name" value="YerD"/>
</dbReference>
<evidence type="ECO:0000313" key="4">
    <source>
        <dbReference type="EMBL" id="EHL31955.1"/>
    </source>
</evidence>
<dbReference type="PANTHER" id="PTHR43819">
    <property type="entry name" value="ARCHAEAL-TYPE GLUTAMATE SYNTHASE [NADPH]"/>
    <property type="match status" value="1"/>
</dbReference>
<dbReference type="InterPro" id="IPR002932">
    <property type="entry name" value="Glu_synthdom"/>
</dbReference>
<dbReference type="STRING" id="658187.LDG_6125"/>
<dbReference type="eggNOG" id="COG0069">
    <property type="taxonomic scope" value="Bacteria"/>
</dbReference>
<organism evidence="4 5">
    <name type="scientific">Legionella drancourtii LLAP12</name>
    <dbReference type="NCBI Taxonomy" id="658187"/>
    <lineage>
        <taxon>Bacteria</taxon>
        <taxon>Pseudomonadati</taxon>
        <taxon>Pseudomonadota</taxon>
        <taxon>Gammaproteobacteria</taxon>
        <taxon>Legionellales</taxon>
        <taxon>Legionellaceae</taxon>
        <taxon>Legionella</taxon>
    </lineage>
</organism>
<name>G9EL66_9GAMM</name>
<protein>
    <recommendedName>
        <fullName evidence="3">Glutamate synthase domain-containing protein</fullName>
    </recommendedName>
</protein>
<dbReference type="Gene3D" id="3.20.20.70">
    <property type="entry name" value="Aldolase class I"/>
    <property type="match status" value="1"/>
</dbReference>
<feature type="domain" description="Glutamate synthase" evidence="3">
    <location>
        <begin position="107"/>
        <end position="423"/>
    </location>
</feature>
<dbReference type="EMBL" id="JH413808">
    <property type="protein sequence ID" value="EHL31955.1"/>
    <property type="molecule type" value="Genomic_DNA"/>
</dbReference>
<dbReference type="GO" id="GO:0006537">
    <property type="term" value="P:glutamate biosynthetic process"/>
    <property type="evidence" value="ECO:0007669"/>
    <property type="project" value="InterPro"/>
</dbReference>
<dbReference type="InterPro" id="IPR013785">
    <property type="entry name" value="Aldolase_TIM"/>
</dbReference>
<proteinExistence type="inferred from homology"/>
<dbReference type="SUPFAM" id="SSF51395">
    <property type="entry name" value="FMN-linked oxidoreductases"/>
    <property type="match status" value="1"/>
</dbReference>
<accession>G9EL66</accession>
<dbReference type="InParanoid" id="G9EL66"/>
<dbReference type="PIRSF" id="PIRSF500060">
    <property type="entry name" value="UCP500060"/>
    <property type="match status" value="1"/>
</dbReference>
<dbReference type="InterPro" id="IPR024188">
    <property type="entry name" value="GltB"/>
</dbReference>
<evidence type="ECO:0000256" key="1">
    <source>
        <dbReference type="ARBA" id="ARBA00009716"/>
    </source>
</evidence>
<dbReference type="PIRSF" id="PIRSF006429">
    <property type="entry name" value="GOGAT_lg_2"/>
    <property type="match status" value="1"/>
</dbReference>
<dbReference type="PANTHER" id="PTHR43819:SF1">
    <property type="entry name" value="ARCHAEAL-TYPE GLUTAMATE SYNTHASE [NADPH]"/>
    <property type="match status" value="1"/>
</dbReference>
<dbReference type="Proteomes" id="UP000002770">
    <property type="component" value="Unassembled WGS sequence"/>
</dbReference>
<sequence length="480" mass="52873">MVQKKHTILRNFPVLGHVRYFLEFLRPEIQQYFIATDESELPFNRETRSLVYERAKNTRDTIPFGTERDILSVGYTWALHSLAPKHASEVEPRITVGGPDCLQPYSASRLNISAMSFGALSGKAIMAMNKGAMLGGFAQNTGEGGLSTYHLQGGDIIFQIGTAYFGCRDAEGHFNDQEFAIEANRNEVKMIEIKLSQGAKPSHGGILPAAKLTEEIAKVRKVPMGKDVLSPLAHTAFDSPIGLLYFIKRLRDLSHGKPIGFKLCLGRRDEFLAICKAMLQTKILPDFITVDGAEGGTGAAPVEYANFIGTPLEAGLVFVHNALVGVNLRDKIRIICSGKVTNGFDLLTNIALGADMCNSARAMMLATGCLQTKQCNTNTCPTGIATQSKRLQYGLVVNEKKQHVANFHKNTMKSFLEMVGALGLCNPSDLKPSHIMRRTSVQEVKPFDHIYDYLSPGQLLGPYIPESYRTFGERADPEHF</sequence>
<dbReference type="HOGENOM" id="CLU_026563_1_0_6"/>
<reference evidence="4 5" key="1">
    <citation type="journal article" date="2011" name="BMC Genomics">
        <title>Insight into cross-talk between intra-amoebal pathogens.</title>
        <authorList>
            <person name="Gimenez G."/>
            <person name="Bertelli C."/>
            <person name="Moliner C."/>
            <person name="Robert C."/>
            <person name="Raoult D."/>
            <person name="Fournier P.E."/>
            <person name="Greub G."/>
        </authorList>
    </citation>
    <scope>NUCLEOTIDE SEQUENCE [LARGE SCALE GENOMIC DNA]</scope>
    <source>
        <strain evidence="4 5">LLAP12</strain>
    </source>
</reference>
<dbReference type="Pfam" id="PF01645">
    <property type="entry name" value="Glu_synthase"/>
    <property type="match status" value="1"/>
</dbReference>
<evidence type="ECO:0000256" key="2">
    <source>
        <dbReference type="PIRNR" id="PIRNR006429"/>
    </source>
</evidence>
<dbReference type="CDD" id="cd02808">
    <property type="entry name" value="GltS_FMN"/>
    <property type="match status" value="1"/>
</dbReference>
<gene>
    <name evidence="4" type="ORF">LDG_6125</name>
</gene>
<evidence type="ECO:0000259" key="3">
    <source>
        <dbReference type="Pfam" id="PF01645"/>
    </source>
</evidence>
<dbReference type="AlphaFoldDB" id="G9EL66"/>
<keyword evidence="5" id="KW-1185">Reference proteome</keyword>
<dbReference type="GO" id="GO:0015930">
    <property type="term" value="F:glutamate synthase activity"/>
    <property type="evidence" value="ECO:0007669"/>
    <property type="project" value="InterPro"/>
</dbReference>